<name>A0ABR3EVY7_9AGAR</name>
<accession>A0ABR3EVY7</accession>
<evidence type="ECO:0000256" key="1">
    <source>
        <dbReference type="SAM" id="MobiDB-lite"/>
    </source>
</evidence>
<feature type="compositionally biased region" description="Basic and acidic residues" evidence="1">
    <location>
        <begin position="55"/>
        <end position="72"/>
    </location>
</feature>
<feature type="region of interest" description="Disordered" evidence="1">
    <location>
        <begin position="1"/>
        <end position="79"/>
    </location>
</feature>
<dbReference type="EMBL" id="JBAHYK010001684">
    <property type="protein sequence ID" value="KAL0567070.1"/>
    <property type="molecule type" value="Genomic_DNA"/>
</dbReference>
<evidence type="ECO:0000313" key="3">
    <source>
        <dbReference type="Proteomes" id="UP001465976"/>
    </source>
</evidence>
<protein>
    <submittedName>
        <fullName evidence="2">Uncharacterized protein</fullName>
    </submittedName>
</protein>
<proteinExistence type="predicted"/>
<feature type="compositionally biased region" description="Basic and acidic residues" evidence="1">
    <location>
        <begin position="28"/>
        <end position="44"/>
    </location>
</feature>
<gene>
    <name evidence="2" type="ORF">V5O48_014922</name>
</gene>
<evidence type="ECO:0000313" key="2">
    <source>
        <dbReference type="EMBL" id="KAL0567070.1"/>
    </source>
</evidence>
<comment type="caution">
    <text evidence="2">The sequence shown here is derived from an EMBL/GenBank/DDBJ whole genome shotgun (WGS) entry which is preliminary data.</text>
</comment>
<dbReference type="Proteomes" id="UP001465976">
    <property type="component" value="Unassembled WGS sequence"/>
</dbReference>
<organism evidence="2 3">
    <name type="scientific">Marasmius crinis-equi</name>
    <dbReference type="NCBI Taxonomy" id="585013"/>
    <lineage>
        <taxon>Eukaryota</taxon>
        <taxon>Fungi</taxon>
        <taxon>Dikarya</taxon>
        <taxon>Basidiomycota</taxon>
        <taxon>Agaricomycotina</taxon>
        <taxon>Agaricomycetes</taxon>
        <taxon>Agaricomycetidae</taxon>
        <taxon>Agaricales</taxon>
        <taxon>Marasmiineae</taxon>
        <taxon>Marasmiaceae</taxon>
        <taxon>Marasmius</taxon>
    </lineage>
</organism>
<keyword evidence="3" id="KW-1185">Reference proteome</keyword>
<feature type="compositionally biased region" description="Basic residues" evidence="1">
    <location>
        <begin position="16"/>
        <end position="27"/>
    </location>
</feature>
<sequence>MPRPRLHFTPEEKQQANRRKHAKYYQKHKAEIQFKRAEKKEESRKRSKKGKQLMQRRESLNSRTDSDQKDTSEPQFQRTKVKLVLPEQPSVLAARKWEGKAQNLYQKILKLYGEHPTHHGYCDDLYHRYVAEYQAPAGEDDNAYVEPFEQANSQMESYTRRLRRYKQKLLEEVGQGDEYWRVDKLEKKAFIAASAISDIYCEAFLGLEHVQQMYNRRKFPFQNSGKAPTP</sequence>
<reference evidence="2 3" key="1">
    <citation type="submission" date="2024-02" db="EMBL/GenBank/DDBJ databases">
        <title>A draft genome for the cacao thread blight pathogen Marasmius crinis-equi.</title>
        <authorList>
            <person name="Cohen S.P."/>
            <person name="Baruah I.K."/>
            <person name="Amoako-Attah I."/>
            <person name="Bukari Y."/>
            <person name="Meinhardt L.W."/>
            <person name="Bailey B.A."/>
        </authorList>
    </citation>
    <scope>NUCLEOTIDE SEQUENCE [LARGE SCALE GENOMIC DNA]</scope>
    <source>
        <strain evidence="2 3">GH-76</strain>
    </source>
</reference>